<evidence type="ECO:0000313" key="3">
    <source>
        <dbReference type="EMBL" id="GGQ71981.1"/>
    </source>
</evidence>
<comment type="caution">
    <text evidence="3">The sequence shown here is derived from an EMBL/GenBank/DDBJ whole genome shotgun (WGS) entry which is preliminary data.</text>
</comment>
<dbReference type="EMBL" id="BMQK01000012">
    <property type="protein sequence ID" value="GGQ71981.1"/>
    <property type="molecule type" value="Genomic_DNA"/>
</dbReference>
<accession>A0A918BK57</accession>
<organism evidence="3 4">
    <name type="scientific">Streptomyces ruber</name>
    <dbReference type="NCBI Taxonomy" id="83378"/>
    <lineage>
        <taxon>Bacteria</taxon>
        <taxon>Bacillati</taxon>
        <taxon>Actinomycetota</taxon>
        <taxon>Actinomycetes</taxon>
        <taxon>Kitasatosporales</taxon>
        <taxon>Streptomycetaceae</taxon>
        <taxon>Streptomyces</taxon>
    </lineage>
</organism>
<evidence type="ECO:0000259" key="2">
    <source>
        <dbReference type="PROSITE" id="PS51781"/>
    </source>
</evidence>
<keyword evidence="4" id="KW-1185">Reference proteome</keyword>
<dbReference type="AlphaFoldDB" id="A0A918BK57"/>
<reference evidence="3" key="2">
    <citation type="submission" date="2020-09" db="EMBL/GenBank/DDBJ databases">
        <authorList>
            <person name="Sun Q."/>
            <person name="Ohkuma M."/>
        </authorList>
    </citation>
    <scope>NUCLEOTIDE SEQUENCE</scope>
    <source>
        <strain evidence="3">JCM 3131</strain>
    </source>
</reference>
<dbReference type="Proteomes" id="UP000620156">
    <property type="component" value="Unassembled WGS sequence"/>
</dbReference>
<feature type="chain" id="PRO_5038907597" description="SH3b domain-containing protein" evidence="1">
    <location>
        <begin position="25"/>
        <end position="117"/>
    </location>
</feature>
<dbReference type="RefSeq" id="WP_189218869.1">
    <property type="nucleotide sequence ID" value="NZ_BMQK01000012.1"/>
</dbReference>
<keyword evidence="1" id="KW-0732">Signal</keyword>
<evidence type="ECO:0000256" key="1">
    <source>
        <dbReference type="SAM" id="SignalP"/>
    </source>
</evidence>
<sequence>MQIRRAVTALTMTAALAGSGLAAAGTAEAAAKGCYVTASAANLRSKPSTSSTVVGVAYKGNKCSEKDWNWSGSYGWTKVKMTTGNAKGKTGWLRNDLVHTAAEDVGTCIPEDASCHG</sequence>
<name>A0A918BK57_9ACTN</name>
<dbReference type="PROSITE" id="PS51781">
    <property type="entry name" value="SH3B"/>
    <property type="match status" value="1"/>
</dbReference>
<proteinExistence type="predicted"/>
<evidence type="ECO:0000313" key="4">
    <source>
        <dbReference type="Proteomes" id="UP000620156"/>
    </source>
</evidence>
<gene>
    <name evidence="3" type="ORF">GCM10010145_46940</name>
</gene>
<reference evidence="3" key="1">
    <citation type="journal article" date="2014" name="Int. J. Syst. Evol. Microbiol.">
        <title>Complete genome sequence of Corynebacterium casei LMG S-19264T (=DSM 44701T), isolated from a smear-ripened cheese.</title>
        <authorList>
            <consortium name="US DOE Joint Genome Institute (JGI-PGF)"/>
            <person name="Walter F."/>
            <person name="Albersmeier A."/>
            <person name="Kalinowski J."/>
            <person name="Ruckert C."/>
        </authorList>
    </citation>
    <scope>NUCLEOTIDE SEQUENCE</scope>
    <source>
        <strain evidence="3">JCM 3131</strain>
    </source>
</reference>
<dbReference type="Pfam" id="PF08239">
    <property type="entry name" value="SH3_3"/>
    <property type="match status" value="1"/>
</dbReference>
<feature type="domain" description="SH3b" evidence="2">
    <location>
        <begin position="31"/>
        <end position="102"/>
    </location>
</feature>
<dbReference type="InterPro" id="IPR003646">
    <property type="entry name" value="SH3-like_bac-type"/>
</dbReference>
<dbReference type="SMART" id="SM00287">
    <property type="entry name" value="SH3b"/>
    <property type="match status" value="1"/>
</dbReference>
<protein>
    <recommendedName>
        <fullName evidence="2">SH3b domain-containing protein</fullName>
    </recommendedName>
</protein>
<dbReference type="Gene3D" id="2.30.30.40">
    <property type="entry name" value="SH3 Domains"/>
    <property type="match status" value="1"/>
</dbReference>
<feature type="signal peptide" evidence="1">
    <location>
        <begin position="1"/>
        <end position="24"/>
    </location>
</feature>